<accession>A0A1D2A613</accession>
<dbReference type="AlphaFoldDB" id="A0A1D2A613"/>
<name>A0A1D2A613_AUXPR</name>
<dbReference type="GO" id="GO:0003712">
    <property type="term" value="F:transcription coregulator activity"/>
    <property type="evidence" value="ECO:0007669"/>
    <property type="project" value="TreeGrafter"/>
</dbReference>
<protein>
    <recommendedName>
        <fullName evidence="2">Alfin N-terminal domain-containing protein</fullName>
    </recommendedName>
</protein>
<gene>
    <name evidence="4" type="ORF">g.29964</name>
    <name evidence="3" type="ORF">g.29966</name>
</gene>
<dbReference type="GO" id="GO:0042393">
    <property type="term" value="F:histone binding"/>
    <property type="evidence" value="ECO:0007669"/>
    <property type="project" value="InterPro"/>
</dbReference>
<feature type="region of interest" description="Disordered" evidence="1">
    <location>
        <begin position="155"/>
        <end position="195"/>
    </location>
</feature>
<dbReference type="GO" id="GO:0006355">
    <property type="term" value="P:regulation of DNA-templated transcription"/>
    <property type="evidence" value="ECO:0007669"/>
    <property type="project" value="InterPro"/>
</dbReference>
<dbReference type="PANTHER" id="PTHR12321">
    <property type="entry name" value="CPG BINDING PROTEIN"/>
    <property type="match status" value="1"/>
</dbReference>
<dbReference type="Pfam" id="PF12165">
    <property type="entry name" value="Alfin"/>
    <property type="match status" value="1"/>
</dbReference>
<evidence type="ECO:0000256" key="1">
    <source>
        <dbReference type="SAM" id="MobiDB-lite"/>
    </source>
</evidence>
<sequence length="298" mass="32897">MGPAIPKTLDDIYNDYTIRREALLTALTDDATEFYEACDPGKDNLCLYGHADGNWTVDLPADEVPPELPEPVLGINFARDGMERRDWMALCAVHSDAWLMSVLFFYAARFDDSGRAELFSLVNQHPTVYEVVTGRVPRTKINKRKQPVYGKAYAGAMPAPASRGTGAGPTGRLASRPRAEQQAPAADRPLPTGRKLTYDDVSQALVGRQAELYWPDDGKWYLVEIHSVDPDTMEAKCVLNRLGAGWDARAGCRAPPSTPPPNLPMPHVHCRVQYATGEFEALDFDEVIPSGHMSLLAR</sequence>
<evidence type="ECO:0000313" key="3">
    <source>
        <dbReference type="EMBL" id="JAT74627.1"/>
    </source>
</evidence>
<dbReference type="PANTHER" id="PTHR12321:SF98">
    <property type="entry name" value="PHD FINGER PROTEIN ALFIN-LIKE 5"/>
    <property type="match status" value="1"/>
</dbReference>
<organism evidence="3">
    <name type="scientific">Auxenochlorella protothecoides</name>
    <name type="common">Green microalga</name>
    <name type="synonym">Chlorella protothecoides</name>
    <dbReference type="NCBI Taxonomy" id="3075"/>
    <lineage>
        <taxon>Eukaryota</taxon>
        <taxon>Viridiplantae</taxon>
        <taxon>Chlorophyta</taxon>
        <taxon>core chlorophytes</taxon>
        <taxon>Trebouxiophyceae</taxon>
        <taxon>Chlorellales</taxon>
        <taxon>Chlorellaceae</taxon>
        <taxon>Auxenochlorella</taxon>
    </lineage>
</organism>
<dbReference type="EMBL" id="GDKF01002301">
    <property type="protein sequence ID" value="JAT76321.1"/>
    <property type="molecule type" value="Transcribed_RNA"/>
</dbReference>
<reference evidence="3" key="1">
    <citation type="submission" date="2015-08" db="EMBL/GenBank/DDBJ databases">
        <authorList>
            <person name="Babu N.S."/>
            <person name="Beckwith C.J."/>
            <person name="Beseler K.G."/>
            <person name="Brison A."/>
            <person name="Carone J.V."/>
            <person name="Caskin T.P."/>
            <person name="Diamond M."/>
            <person name="Durham M.E."/>
            <person name="Foxe J.M."/>
            <person name="Go M."/>
            <person name="Henderson B.A."/>
            <person name="Jones I.B."/>
            <person name="McGettigan J.A."/>
            <person name="Micheletti S.J."/>
            <person name="Nasrallah M.E."/>
            <person name="Ortiz D."/>
            <person name="Piller C.R."/>
            <person name="Privatt S.R."/>
            <person name="Schneider S.L."/>
            <person name="Sharp S."/>
            <person name="Smith T.C."/>
            <person name="Stanton J.D."/>
            <person name="Ullery H.E."/>
            <person name="Wilson R.J."/>
            <person name="Serrano M.G."/>
            <person name="Buck G."/>
            <person name="Lee V."/>
            <person name="Wang Y."/>
            <person name="Carvalho R."/>
            <person name="Voegtly L."/>
            <person name="Shi R."/>
            <person name="Duckworth R."/>
            <person name="Johnson A."/>
            <person name="Loviza R."/>
            <person name="Walstead R."/>
            <person name="Shah Z."/>
            <person name="Kiflezghi M."/>
            <person name="Wade K."/>
            <person name="Ball S.L."/>
            <person name="Bradley K.W."/>
            <person name="Asai D.J."/>
            <person name="Bowman C.A."/>
            <person name="Russell D.A."/>
            <person name="Pope W.H."/>
            <person name="Jacobs-Sera D."/>
            <person name="Hendrix R.W."/>
            <person name="Hatfull G.F."/>
        </authorList>
    </citation>
    <scope>NUCLEOTIDE SEQUENCE</scope>
</reference>
<evidence type="ECO:0000313" key="4">
    <source>
        <dbReference type="EMBL" id="JAT76321.1"/>
    </source>
</evidence>
<dbReference type="GO" id="GO:0000976">
    <property type="term" value="F:transcription cis-regulatory region binding"/>
    <property type="evidence" value="ECO:0007669"/>
    <property type="project" value="TreeGrafter"/>
</dbReference>
<dbReference type="InterPro" id="IPR045104">
    <property type="entry name" value="Alfin"/>
</dbReference>
<feature type="domain" description="Alfin N-terminal" evidence="2">
    <location>
        <begin position="8"/>
        <end position="133"/>
    </location>
</feature>
<dbReference type="GO" id="GO:0005634">
    <property type="term" value="C:nucleus"/>
    <property type="evidence" value="ECO:0007669"/>
    <property type="project" value="TreeGrafter"/>
</dbReference>
<dbReference type="InterPro" id="IPR021998">
    <property type="entry name" value="Alfin_N"/>
</dbReference>
<proteinExistence type="predicted"/>
<evidence type="ECO:0000259" key="2">
    <source>
        <dbReference type="Pfam" id="PF12165"/>
    </source>
</evidence>
<dbReference type="EMBL" id="GDKF01003995">
    <property type="protein sequence ID" value="JAT74627.1"/>
    <property type="molecule type" value="Transcribed_RNA"/>
</dbReference>